<comment type="subunit">
    <text evidence="6">Component of the lipopolysaccharide transport and assembly complex. Interacts with LptD.</text>
</comment>
<evidence type="ECO:0000256" key="6">
    <source>
        <dbReference type="HAMAP-Rule" id="MF_01186"/>
    </source>
</evidence>
<evidence type="ECO:0000256" key="2">
    <source>
        <dbReference type="ARBA" id="ARBA00023136"/>
    </source>
</evidence>
<evidence type="ECO:0000256" key="1">
    <source>
        <dbReference type="ARBA" id="ARBA00022729"/>
    </source>
</evidence>
<dbReference type="GO" id="GO:0009279">
    <property type="term" value="C:cell outer membrane"/>
    <property type="evidence" value="ECO:0007669"/>
    <property type="project" value="UniProtKB-SubCell"/>
</dbReference>
<comment type="similarity">
    <text evidence="6">Belongs to the LptE lipoprotein family.</text>
</comment>
<evidence type="ECO:0000256" key="5">
    <source>
        <dbReference type="ARBA" id="ARBA00023288"/>
    </source>
</evidence>
<feature type="region of interest" description="Disordered" evidence="7">
    <location>
        <begin position="157"/>
        <end position="188"/>
    </location>
</feature>
<reference evidence="8 9" key="1">
    <citation type="submission" date="2019-04" db="EMBL/GenBank/DDBJ databases">
        <title>Chitiniphilus eburnea sp. nov., a novel chitinolytic bacterium isolated from aquaculture sludge.</title>
        <authorList>
            <person name="Sheng M."/>
        </authorList>
    </citation>
    <scope>NUCLEOTIDE SEQUENCE [LARGE SCALE GENOMIC DNA]</scope>
    <source>
        <strain evidence="8 9">HX-2-15</strain>
    </source>
</reference>
<sequence length="188" mass="20539">MTLRFLTTLALCALLAACGFHLRGMGPGGGIFPYPKAFVSGSGPVAEQLKIELRQIPTVQLLDAASSDAAMIAVDSENSERKILSLNSNGKVSEYRIYYTVSYRVNKPGNQALIPSSAIRLFRDYTYDENNELGKEAEAQMLINDLRQDAARQILRRTGAQAKKSAATPVEQTPTKTPESQGPRLDAY</sequence>
<gene>
    <name evidence="6" type="primary">lptE</name>
    <name evidence="8" type="ORF">FAZ21_02685</name>
</gene>
<keyword evidence="4 6" id="KW-0998">Cell outer membrane</keyword>
<dbReference type="AlphaFoldDB" id="A0A4V6WIC2"/>
<comment type="function">
    <text evidence="6">Together with LptD, is involved in the assembly of lipopolysaccharide (LPS) at the surface of the outer membrane. Required for the proper assembly of LptD. Binds LPS and may serve as the LPS recognition site at the outer membrane.</text>
</comment>
<evidence type="ECO:0000256" key="7">
    <source>
        <dbReference type="SAM" id="MobiDB-lite"/>
    </source>
</evidence>
<feature type="compositionally biased region" description="Polar residues" evidence="7">
    <location>
        <begin position="170"/>
        <end position="180"/>
    </location>
</feature>
<dbReference type="PANTHER" id="PTHR38098:SF1">
    <property type="entry name" value="LPS-ASSEMBLY LIPOPROTEIN LPTE"/>
    <property type="match status" value="1"/>
</dbReference>
<keyword evidence="5 6" id="KW-0449">Lipoprotein</keyword>
<keyword evidence="1 6" id="KW-0732">Signal</keyword>
<dbReference type="InterPro" id="IPR007485">
    <property type="entry name" value="LPS_assembly_LptE"/>
</dbReference>
<evidence type="ECO:0000313" key="8">
    <source>
        <dbReference type="EMBL" id="TJZ77268.1"/>
    </source>
</evidence>
<dbReference type="PROSITE" id="PS51257">
    <property type="entry name" value="PROKAR_LIPOPROTEIN"/>
    <property type="match status" value="1"/>
</dbReference>
<dbReference type="Proteomes" id="UP000310016">
    <property type="component" value="Unassembled WGS sequence"/>
</dbReference>
<dbReference type="Gene3D" id="3.30.160.150">
    <property type="entry name" value="Lipoprotein like domain"/>
    <property type="match status" value="1"/>
</dbReference>
<dbReference type="RefSeq" id="WP_136771744.1">
    <property type="nucleotide sequence ID" value="NZ_CP156074.1"/>
</dbReference>
<dbReference type="HAMAP" id="MF_01186">
    <property type="entry name" value="LPS_assembly_LptE"/>
    <property type="match status" value="1"/>
</dbReference>
<dbReference type="GO" id="GO:0043165">
    <property type="term" value="P:Gram-negative-bacterium-type cell outer membrane assembly"/>
    <property type="evidence" value="ECO:0007669"/>
    <property type="project" value="UniProtKB-UniRule"/>
</dbReference>
<comment type="subcellular location">
    <subcellularLocation>
        <location evidence="6">Cell outer membrane</location>
        <topology evidence="6">Lipid-anchor</topology>
    </subcellularLocation>
</comment>
<dbReference type="GO" id="GO:0015920">
    <property type="term" value="P:lipopolysaccharide transport"/>
    <property type="evidence" value="ECO:0007669"/>
    <property type="project" value="TreeGrafter"/>
</dbReference>
<proteinExistence type="inferred from homology"/>
<evidence type="ECO:0000256" key="3">
    <source>
        <dbReference type="ARBA" id="ARBA00023139"/>
    </source>
</evidence>
<name>A0A4V6WIC2_9NEIS</name>
<keyword evidence="9" id="KW-1185">Reference proteome</keyword>
<dbReference type="GO" id="GO:0001530">
    <property type="term" value="F:lipopolysaccharide binding"/>
    <property type="evidence" value="ECO:0007669"/>
    <property type="project" value="TreeGrafter"/>
</dbReference>
<dbReference type="Pfam" id="PF04390">
    <property type="entry name" value="LptE"/>
    <property type="match status" value="1"/>
</dbReference>
<comment type="caution">
    <text evidence="8">The sequence shown here is derived from an EMBL/GenBank/DDBJ whole genome shotgun (WGS) entry which is preliminary data.</text>
</comment>
<dbReference type="EMBL" id="SUMF01000002">
    <property type="protein sequence ID" value="TJZ77268.1"/>
    <property type="molecule type" value="Genomic_DNA"/>
</dbReference>
<accession>A0A4V6WIC2</accession>
<keyword evidence="3 6" id="KW-0564">Palmitate</keyword>
<dbReference type="GO" id="GO:1990351">
    <property type="term" value="C:transporter complex"/>
    <property type="evidence" value="ECO:0007669"/>
    <property type="project" value="TreeGrafter"/>
</dbReference>
<organism evidence="8 9">
    <name type="scientific">Chitiniphilus eburneus</name>
    <dbReference type="NCBI Taxonomy" id="2571148"/>
    <lineage>
        <taxon>Bacteria</taxon>
        <taxon>Pseudomonadati</taxon>
        <taxon>Pseudomonadota</taxon>
        <taxon>Betaproteobacteria</taxon>
        <taxon>Neisseriales</taxon>
        <taxon>Chitinibacteraceae</taxon>
        <taxon>Chitiniphilus</taxon>
    </lineage>
</organism>
<evidence type="ECO:0000313" key="9">
    <source>
        <dbReference type="Proteomes" id="UP000310016"/>
    </source>
</evidence>
<dbReference type="PANTHER" id="PTHR38098">
    <property type="entry name" value="LPS-ASSEMBLY LIPOPROTEIN LPTE"/>
    <property type="match status" value="1"/>
</dbReference>
<protein>
    <recommendedName>
        <fullName evidence="6">LPS-assembly lipoprotein LptE</fullName>
    </recommendedName>
</protein>
<evidence type="ECO:0000256" key="4">
    <source>
        <dbReference type="ARBA" id="ARBA00023237"/>
    </source>
</evidence>
<dbReference type="OrthoDB" id="5298094at2"/>
<keyword evidence="2 6" id="KW-0472">Membrane</keyword>